<evidence type="ECO:0000256" key="7">
    <source>
        <dbReference type="ARBA" id="ARBA00022840"/>
    </source>
</evidence>
<evidence type="ECO:0000256" key="4">
    <source>
        <dbReference type="ARBA" id="ARBA00022454"/>
    </source>
</evidence>
<keyword evidence="10" id="KW-0234">DNA repair</keyword>
<dbReference type="Pfam" id="PF02463">
    <property type="entry name" value="SMC_N"/>
    <property type="match status" value="1"/>
</dbReference>
<evidence type="ECO:0000256" key="6">
    <source>
        <dbReference type="ARBA" id="ARBA00022763"/>
    </source>
</evidence>
<keyword evidence="14" id="KW-1185">Reference proteome</keyword>
<dbReference type="GO" id="GO:0005634">
    <property type="term" value="C:nucleus"/>
    <property type="evidence" value="ECO:0007669"/>
    <property type="project" value="UniProtKB-SubCell"/>
</dbReference>
<evidence type="ECO:0000256" key="5">
    <source>
        <dbReference type="ARBA" id="ARBA00022741"/>
    </source>
</evidence>
<dbReference type="AlphaFoldDB" id="H3GSV4"/>
<evidence type="ECO:0000256" key="8">
    <source>
        <dbReference type="ARBA" id="ARBA00023054"/>
    </source>
</evidence>
<sequence>MGIIEEIYCENFVCHPKMRVTLCPNINFITGEDDSGKSAIIAAIQICLGASARSTHRGKSDRLTTSAVEERKRVWQILRKEIAHRTSMGFNKYMCLNNFAGKLKFRHDDQRLDIAVLQNEKGASRASQVTDMKELSGGERSYTQVSLLLALGESIECPFRVMDEFDVFMDSVNRDMTIQLLVNAAKKDGKKQFIFVTPNDLSALRRDPMVKIQKMNPPRDRLNAEQD</sequence>
<keyword evidence="7" id="KW-0067">ATP-binding</keyword>
<proteinExistence type="inferred from homology"/>
<evidence type="ECO:0000256" key="11">
    <source>
        <dbReference type="ARBA" id="ARBA00023242"/>
    </source>
</evidence>
<dbReference type="EnsemblProtists" id="Phyra80128">
    <property type="protein sequence ID" value="Phyra80128"/>
    <property type="gene ID" value="Phyra80128"/>
</dbReference>
<comment type="subcellular location">
    <subcellularLocation>
        <location evidence="2">Chromosome</location>
    </subcellularLocation>
    <subcellularLocation>
        <location evidence="1">Nucleus</location>
    </subcellularLocation>
</comment>
<accession>H3GSV4</accession>
<dbReference type="InterPro" id="IPR003395">
    <property type="entry name" value="RecF/RecN/SMC_N"/>
</dbReference>
<dbReference type="EMBL" id="DS566043">
    <property type="status" value="NOT_ANNOTATED_CDS"/>
    <property type="molecule type" value="Genomic_DNA"/>
</dbReference>
<dbReference type="InParanoid" id="H3GSV4"/>
<evidence type="ECO:0000259" key="12">
    <source>
        <dbReference type="Pfam" id="PF02463"/>
    </source>
</evidence>
<comment type="similarity">
    <text evidence="3">Belongs to the SMC family. SMC6 subfamily.</text>
</comment>
<evidence type="ECO:0000256" key="10">
    <source>
        <dbReference type="ARBA" id="ARBA00023204"/>
    </source>
</evidence>
<dbReference type="VEuPathDB" id="FungiDB:KRP22_9206"/>
<dbReference type="Gene3D" id="3.40.50.300">
    <property type="entry name" value="P-loop containing nucleotide triphosphate hydrolases"/>
    <property type="match status" value="2"/>
</dbReference>
<keyword evidence="8" id="KW-0175">Coiled coil</keyword>
<dbReference type="PANTHER" id="PTHR19306">
    <property type="entry name" value="STRUCTURAL MAINTENANCE OF CHROMOSOMES 5,6 SMC5, SMC6"/>
    <property type="match status" value="1"/>
</dbReference>
<keyword evidence="9" id="KW-0233">DNA recombination</keyword>
<dbReference type="Proteomes" id="UP000005238">
    <property type="component" value="Unassembled WGS sequence"/>
</dbReference>
<dbReference type="GO" id="GO:0005694">
    <property type="term" value="C:chromosome"/>
    <property type="evidence" value="ECO:0007669"/>
    <property type="project" value="UniProtKB-SubCell"/>
</dbReference>
<name>H3GSV4_PHYRM</name>
<dbReference type="PANTHER" id="PTHR19306:SF6">
    <property type="entry name" value="STRUCTURAL MAINTENANCE OF CHROMOSOMES PROTEIN 6"/>
    <property type="match status" value="1"/>
</dbReference>
<reference evidence="13" key="2">
    <citation type="submission" date="2015-06" db="UniProtKB">
        <authorList>
            <consortium name="EnsemblProtists"/>
        </authorList>
    </citation>
    <scope>IDENTIFICATION</scope>
    <source>
        <strain evidence="13">Pr102</strain>
    </source>
</reference>
<feature type="domain" description="RecF/RecN/SMC N-terminal" evidence="12">
    <location>
        <begin position="4"/>
        <end position="213"/>
    </location>
</feature>
<keyword evidence="11" id="KW-0539">Nucleus</keyword>
<dbReference type="STRING" id="164328.H3GSV4"/>
<evidence type="ECO:0000256" key="2">
    <source>
        <dbReference type="ARBA" id="ARBA00004286"/>
    </source>
</evidence>
<dbReference type="GO" id="GO:0006310">
    <property type="term" value="P:DNA recombination"/>
    <property type="evidence" value="ECO:0007669"/>
    <property type="project" value="UniProtKB-KW"/>
</dbReference>
<dbReference type="InterPro" id="IPR027417">
    <property type="entry name" value="P-loop_NTPase"/>
</dbReference>
<keyword evidence="6" id="KW-0227">DNA damage</keyword>
<keyword evidence="5" id="KW-0547">Nucleotide-binding</keyword>
<evidence type="ECO:0000256" key="1">
    <source>
        <dbReference type="ARBA" id="ARBA00004123"/>
    </source>
</evidence>
<dbReference type="OMA" id="MNESAMQ"/>
<protein>
    <recommendedName>
        <fullName evidence="12">RecF/RecN/SMC N-terminal domain-containing protein</fullName>
    </recommendedName>
</protein>
<evidence type="ECO:0000313" key="13">
    <source>
        <dbReference type="EnsemblProtists" id="Phyra80128"/>
    </source>
</evidence>
<dbReference type="eggNOG" id="KOG0250">
    <property type="taxonomic scope" value="Eukaryota"/>
</dbReference>
<evidence type="ECO:0000313" key="14">
    <source>
        <dbReference type="Proteomes" id="UP000005238"/>
    </source>
</evidence>
<evidence type="ECO:0000256" key="3">
    <source>
        <dbReference type="ARBA" id="ARBA00006793"/>
    </source>
</evidence>
<dbReference type="GO" id="GO:0005524">
    <property type="term" value="F:ATP binding"/>
    <property type="evidence" value="ECO:0007669"/>
    <property type="project" value="UniProtKB-KW"/>
</dbReference>
<dbReference type="VEuPathDB" id="FungiDB:KRP23_12220"/>
<dbReference type="HOGENOM" id="CLU_106509_0_0_1"/>
<keyword evidence="4" id="KW-0158">Chromosome</keyword>
<dbReference type="GO" id="GO:0006281">
    <property type="term" value="P:DNA repair"/>
    <property type="evidence" value="ECO:0007669"/>
    <property type="project" value="UniProtKB-KW"/>
</dbReference>
<organism evidence="13 14">
    <name type="scientific">Phytophthora ramorum</name>
    <name type="common">Sudden oak death agent</name>
    <dbReference type="NCBI Taxonomy" id="164328"/>
    <lineage>
        <taxon>Eukaryota</taxon>
        <taxon>Sar</taxon>
        <taxon>Stramenopiles</taxon>
        <taxon>Oomycota</taxon>
        <taxon>Peronosporomycetes</taxon>
        <taxon>Peronosporales</taxon>
        <taxon>Peronosporaceae</taxon>
        <taxon>Phytophthora</taxon>
    </lineage>
</organism>
<evidence type="ECO:0000256" key="9">
    <source>
        <dbReference type="ARBA" id="ARBA00023172"/>
    </source>
</evidence>
<reference evidence="14" key="1">
    <citation type="journal article" date="2006" name="Science">
        <title>Phytophthora genome sequences uncover evolutionary origins and mechanisms of pathogenesis.</title>
        <authorList>
            <person name="Tyler B.M."/>
            <person name="Tripathy S."/>
            <person name="Zhang X."/>
            <person name="Dehal P."/>
            <person name="Jiang R.H."/>
            <person name="Aerts A."/>
            <person name="Arredondo F.D."/>
            <person name="Baxter L."/>
            <person name="Bensasson D."/>
            <person name="Beynon J.L."/>
            <person name="Chapman J."/>
            <person name="Damasceno C.M."/>
            <person name="Dorrance A.E."/>
            <person name="Dou D."/>
            <person name="Dickerman A.W."/>
            <person name="Dubchak I.L."/>
            <person name="Garbelotto M."/>
            <person name="Gijzen M."/>
            <person name="Gordon S.G."/>
            <person name="Govers F."/>
            <person name="Grunwald N.J."/>
            <person name="Huang W."/>
            <person name="Ivors K.L."/>
            <person name="Jones R.W."/>
            <person name="Kamoun S."/>
            <person name="Krampis K."/>
            <person name="Lamour K.H."/>
            <person name="Lee M.K."/>
            <person name="McDonald W.H."/>
            <person name="Medina M."/>
            <person name="Meijer H.J."/>
            <person name="Nordberg E.K."/>
            <person name="Maclean D.J."/>
            <person name="Ospina-Giraldo M.D."/>
            <person name="Morris P.F."/>
            <person name="Phuntumart V."/>
            <person name="Putnam N.H."/>
            <person name="Rash S."/>
            <person name="Rose J.K."/>
            <person name="Sakihama Y."/>
            <person name="Salamov A.A."/>
            <person name="Savidor A."/>
            <person name="Scheuring C.F."/>
            <person name="Smith B.M."/>
            <person name="Sobral B.W."/>
            <person name="Terry A."/>
            <person name="Torto-Alalibo T.A."/>
            <person name="Win J."/>
            <person name="Xu Z."/>
            <person name="Zhang H."/>
            <person name="Grigoriev I.V."/>
            <person name="Rokhsar D.S."/>
            <person name="Boore J.L."/>
        </authorList>
    </citation>
    <scope>NUCLEOTIDE SEQUENCE [LARGE SCALE GENOMIC DNA]</scope>
    <source>
        <strain evidence="14">Pr102</strain>
    </source>
</reference>
<dbReference type="SUPFAM" id="SSF52540">
    <property type="entry name" value="P-loop containing nucleoside triphosphate hydrolases"/>
    <property type="match status" value="1"/>
</dbReference>